<name>A0A1G5IRI1_9BACT</name>
<dbReference type="InterPro" id="IPR042204">
    <property type="entry name" value="2Fe-2S-bd_N"/>
</dbReference>
<protein>
    <submittedName>
        <fullName evidence="2">2Fe-2S iron-sulfur cluster binding domain-containing protein</fullName>
    </submittedName>
</protein>
<dbReference type="InterPro" id="IPR036010">
    <property type="entry name" value="2Fe-2S_ferredoxin-like_sf"/>
</dbReference>
<accession>A0A1G5IRI1</accession>
<dbReference type="GO" id="GO:0016491">
    <property type="term" value="F:oxidoreductase activity"/>
    <property type="evidence" value="ECO:0007669"/>
    <property type="project" value="UniProtKB-KW"/>
</dbReference>
<dbReference type="SUPFAM" id="SSF54292">
    <property type="entry name" value="2Fe-2S ferredoxin-like"/>
    <property type="match status" value="1"/>
</dbReference>
<dbReference type="AlphaFoldDB" id="A0A1G5IRI1"/>
<organism evidence="2 3">
    <name type="scientific">Desulfoluna spongiiphila</name>
    <dbReference type="NCBI Taxonomy" id="419481"/>
    <lineage>
        <taxon>Bacteria</taxon>
        <taxon>Pseudomonadati</taxon>
        <taxon>Thermodesulfobacteriota</taxon>
        <taxon>Desulfobacteria</taxon>
        <taxon>Desulfobacterales</taxon>
        <taxon>Desulfolunaceae</taxon>
        <taxon>Desulfoluna</taxon>
    </lineage>
</organism>
<evidence type="ECO:0000313" key="2">
    <source>
        <dbReference type="EMBL" id="SCY78229.1"/>
    </source>
</evidence>
<dbReference type="Pfam" id="PF13510">
    <property type="entry name" value="Fer2_4"/>
    <property type="match status" value="1"/>
</dbReference>
<dbReference type="EMBL" id="FMUX01000021">
    <property type="protein sequence ID" value="SCY78229.1"/>
    <property type="molecule type" value="Genomic_DNA"/>
</dbReference>
<proteinExistence type="predicted"/>
<sequence length="97" mass="10593">MSKKPAKAEQTVTITVDGEPMTVPEGISVAAAVLGHSHDKHTCKNSVTNEPRAPYCMMGVCFECMMEIDGRPNQQSCVTIVQEGMTVRREPAEREGK</sequence>
<keyword evidence="3" id="KW-1185">Reference proteome</keyword>
<keyword evidence="1" id="KW-0560">Oxidoreductase</keyword>
<reference evidence="2 3" key="1">
    <citation type="submission" date="2016-10" db="EMBL/GenBank/DDBJ databases">
        <authorList>
            <person name="de Groot N.N."/>
        </authorList>
    </citation>
    <scope>NUCLEOTIDE SEQUENCE [LARGE SCALE GENOMIC DNA]</scope>
    <source>
        <strain evidence="2 3">AA1</strain>
    </source>
</reference>
<dbReference type="OrthoDB" id="573392at2"/>
<dbReference type="RefSeq" id="WP_092214154.1">
    <property type="nucleotide sequence ID" value="NZ_FMUX01000021.1"/>
</dbReference>
<dbReference type="GO" id="GO:0051536">
    <property type="term" value="F:iron-sulfur cluster binding"/>
    <property type="evidence" value="ECO:0007669"/>
    <property type="project" value="InterPro"/>
</dbReference>
<dbReference type="Gene3D" id="3.10.20.440">
    <property type="entry name" value="2Fe-2S iron-sulphur cluster binding domain, sarcosine oxidase, alpha subunit, N-terminal domain"/>
    <property type="match status" value="1"/>
</dbReference>
<evidence type="ECO:0000256" key="1">
    <source>
        <dbReference type="ARBA" id="ARBA00023002"/>
    </source>
</evidence>
<evidence type="ECO:0000313" key="3">
    <source>
        <dbReference type="Proteomes" id="UP000198870"/>
    </source>
</evidence>
<gene>
    <name evidence="2" type="ORF">SAMN05216233_12163</name>
</gene>
<dbReference type="Proteomes" id="UP000198870">
    <property type="component" value="Unassembled WGS sequence"/>
</dbReference>
<dbReference type="STRING" id="419481.SAMN05216233_12163"/>